<organism evidence="2 3">
    <name type="scientific">Candidatus Woesebacteria bacterium GW2011_GWB1_38_8</name>
    <dbReference type="NCBI Taxonomy" id="1618570"/>
    <lineage>
        <taxon>Bacteria</taxon>
        <taxon>Candidatus Woeseibacteriota</taxon>
    </lineage>
</organism>
<name>A0A0G0L2H3_9BACT</name>
<dbReference type="SUPFAM" id="SSF53335">
    <property type="entry name" value="S-adenosyl-L-methionine-dependent methyltransferases"/>
    <property type="match status" value="1"/>
</dbReference>
<dbReference type="Pfam" id="PF08241">
    <property type="entry name" value="Methyltransf_11"/>
    <property type="match status" value="1"/>
</dbReference>
<sequence length="233" mass="26811">MLKIGTQNESTRDRWVIDSLKKISKGKSILDAGAGESKYKKYCKHLKYISQDFAKYDGKGDGKGLQTKKWSVNKIDIISDITKIPIPSKSVDVVLCTEVFEHIINPINAIIEFKRVLKKNGELIITAPFCSLTHFAPYHYSTGFNRYFYERVLDKIGFEIIELSHNGNYFEYIAQEIRRVPSVSSRYASDRILTYSAKVLSLPYLILLQFLSNKDTNSYELLCFGYHLRAKKL</sequence>
<dbReference type="GO" id="GO:0008757">
    <property type="term" value="F:S-adenosylmethionine-dependent methyltransferase activity"/>
    <property type="evidence" value="ECO:0007669"/>
    <property type="project" value="InterPro"/>
</dbReference>
<reference evidence="2 3" key="1">
    <citation type="journal article" date="2015" name="Nature">
        <title>rRNA introns, odd ribosomes, and small enigmatic genomes across a large radiation of phyla.</title>
        <authorList>
            <person name="Brown C.T."/>
            <person name="Hug L.A."/>
            <person name="Thomas B.C."/>
            <person name="Sharon I."/>
            <person name="Castelle C.J."/>
            <person name="Singh A."/>
            <person name="Wilkins M.J."/>
            <person name="Williams K.H."/>
            <person name="Banfield J.F."/>
        </authorList>
    </citation>
    <scope>NUCLEOTIDE SEQUENCE [LARGE SCALE GENOMIC DNA]</scope>
</reference>
<keyword evidence="2" id="KW-0489">Methyltransferase</keyword>
<dbReference type="AlphaFoldDB" id="A0A0G0L2H3"/>
<dbReference type="InterPro" id="IPR013216">
    <property type="entry name" value="Methyltransf_11"/>
</dbReference>
<dbReference type="CDD" id="cd02440">
    <property type="entry name" value="AdoMet_MTases"/>
    <property type="match status" value="1"/>
</dbReference>
<dbReference type="EMBL" id="LBVL01000001">
    <property type="protein sequence ID" value="KKQ86158.1"/>
    <property type="molecule type" value="Genomic_DNA"/>
</dbReference>
<feature type="domain" description="Methyltransferase type 11" evidence="1">
    <location>
        <begin position="30"/>
        <end position="125"/>
    </location>
</feature>
<dbReference type="STRING" id="1618570.UT08_C0001G0024"/>
<dbReference type="Proteomes" id="UP000034081">
    <property type="component" value="Unassembled WGS sequence"/>
</dbReference>
<keyword evidence="2" id="KW-0830">Ubiquinone</keyword>
<dbReference type="Gene3D" id="3.40.50.150">
    <property type="entry name" value="Vaccinia Virus protein VP39"/>
    <property type="match status" value="1"/>
</dbReference>
<proteinExistence type="predicted"/>
<comment type="caution">
    <text evidence="2">The sequence shown here is derived from an EMBL/GenBank/DDBJ whole genome shotgun (WGS) entry which is preliminary data.</text>
</comment>
<protein>
    <submittedName>
        <fullName evidence="2">Methylase involved in ubiquinone/menaquinone biosynthesis</fullName>
    </submittedName>
</protein>
<gene>
    <name evidence="2" type="ORF">UT08_C0001G0024</name>
</gene>
<evidence type="ECO:0000313" key="3">
    <source>
        <dbReference type="Proteomes" id="UP000034081"/>
    </source>
</evidence>
<dbReference type="InterPro" id="IPR029063">
    <property type="entry name" value="SAM-dependent_MTases_sf"/>
</dbReference>
<evidence type="ECO:0000259" key="1">
    <source>
        <dbReference type="Pfam" id="PF08241"/>
    </source>
</evidence>
<dbReference type="GO" id="GO:0032259">
    <property type="term" value="P:methylation"/>
    <property type="evidence" value="ECO:0007669"/>
    <property type="project" value="UniProtKB-KW"/>
</dbReference>
<keyword evidence="2" id="KW-0808">Transferase</keyword>
<evidence type="ECO:0000313" key="2">
    <source>
        <dbReference type="EMBL" id="KKQ86158.1"/>
    </source>
</evidence>
<accession>A0A0G0L2H3</accession>